<dbReference type="PANTHER" id="PTHR11926:SF774">
    <property type="entry name" value="UDP-GLYCOSYLTRANSFERASE 85A1-RELATED"/>
    <property type="match status" value="1"/>
</dbReference>
<name>A0ABR0WIN5_REHGL</name>
<dbReference type="InterPro" id="IPR035595">
    <property type="entry name" value="UDP_glycos_trans_CS"/>
</dbReference>
<dbReference type="EMBL" id="JABTTQ020000010">
    <property type="protein sequence ID" value="KAK6147035.1"/>
    <property type="molecule type" value="Genomic_DNA"/>
</dbReference>
<accession>A0ABR0WIN5</accession>
<dbReference type="CDD" id="cd03784">
    <property type="entry name" value="GT1_Gtf-like"/>
    <property type="match status" value="1"/>
</dbReference>
<keyword evidence="2 3" id="KW-0808">Transferase</keyword>
<reference evidence="6 7" key="1">
    <citation type="journal article" date="2021" name="Comput. Struct. Biotechnol. J.">
        <title>De novo genome assembly of the potent medicinal plant Rehmannia glutinosa using nanopore technology.</title>
        <authorList>
            <person name="Ma L."/>
            <person name="Dong C."/>
            <person name="Song C."/>
            <person name="Wang X."/>
            <person name="Zheng X."/>
            <person name="Niu Y."/>
            <person name="Chen S."/>
            <person name="Feng W."/>
        </authorList>
    </citation>
    <scope>NUCLEOTIDE SEQUENCE [LARGE SCALE GENOMIC DNA]</scope>
    <source>
        <strain evidence="6">DH-2019</strain>
    </source>
</reference>
<gene>
    <name evidence="6" type="ORF">DH2020_017947</name>
</gene>
<dbReference type="PANTHER" id="PTHR11926">
    <property type="entry name" value="GLUCOSYL/GLUCURONOSYL TRANSFERASES"/>
    <property type="match status" value="1"/>
</dbReference>
<dbReference type="EC" id="2.4.1.-" evidence="4"/>
<evidence type="ECO:0000256" key="2">
    <source>
        <dbReference type="ARBA" id="ARBA00022679"/>
    </source>
</evidence>
<dbReference type="InterPro" id="IPR058980">
    <property type="entry name" value="Glyco_transf_N"/>
</dbReference>
<evidence type="ECO:0000259" key="5">
    <source>
        <dbReference type="Pfam" id="PF26168"/>
    </source>
</evidence>
<evidence type="ECO:0000256" key="4">
    <source>
        <dbReference type="RuleBase" id="RU362057"/>
    </source>
</evidence>
<evidence type="ECO:0000256" key="3">
    <source>
        <dbReference type="RuleBase" id="RU003718"/>
    </source>
</evidence>
<evidence type="ECO:0000313" key="6">
    <source>
        <dbReference type="EMBL" id="KAK6147035.1"/>
    </source>
</evidence>
<proteinExistence type="inferred from homology"/>
<keyword evidence="3" id="KW-0328">Glycosyltransferase</keyword>
<evidence type="ECO:0000256" key="1">
    <source>
        <dbReference type="ARBA" id="ARBA00009995"/>
    </source>
</evidence>
<dbReference type="Pfam" id="PF00201">
    <property type="entry name" value="UDPGT"/>
    <property type="match status" value="1"/>
</dbReference>
<dbReference type="Proteomes" id="UP001318860">
    <property type="component" value="Unassembled WGS sequence"/>
</dbReference>
<organism evidence="6 7">
    <name type="scientific">Rehmannia glutinosa</name>
    <name type="common">Chinese foxglove</name>
    <dbReference type="NCBI Taxonomy" id="99300"/>
    <lineage>
        <taxon>Eukaryota</taxon>
        <taxon>Viridiplantae</taxon>
        <taxon>Streptophyta</taxon>
        <taxon>Embryophyta</taxon>
        <taxon>Tracheophyta</taxon>
        <taxon>Spermatophyta</taxon>
        <taxon>Magnoliopsida</taxon>
        <taxon>eudicotyledons</taxon>
        <taxon>Gunneridae</taxon>
        <taxon>Pentapetalae</taxon>
        <taxon>asterids</taxon>
        <taxon>lamiids</taxon>
        <taxon>Lamiales</taxon>
        <taxon>Orobanchaceae</taxon>
        <taxon>Rehmannieae</taxon>
        <taxon>Rehmannia</taxon>
    </lineage>
</organism>
<feature type="domain" description="Glycosyltransferase N-terminal" evidence="5">
    <location>
        <begin position="12"/>
        <end position="262"/>
    </location>
</feature>
<keyword evidence="7" id="KW-1185">Reference proteome</keyword>
<dbReference type="Pfam" id="PF26168">
    <property type="entry name" value="Glyco_transf_N"/>
    <property type="match status" value="1"/>
</dbReference>
<dbReference type="Gene3D" id="3.40.50.2000">
    <property type="entry name" value="Glycogen Phosphorylase B"/>
    <property type="match status" value="2"/>
</dbReference>
<dbReference type="SUPFAM" id="SSF53756">
    <property type="entry name" value="UDP-Glycosyltransferase/glycogen phosphorylase"/>
    <property type="match status" value="1"/>
</dbReference>
<dbReference type="InterPro" id="IPR002213">
    <property type="entry name" value="UDP_glucos_trans"/>
</dbReference>
<dbReference type="PROSITE" id="PS00375">
    <property type="entry name" value="UDPGT"/>
    <property type="match status" value="1"/>
</dbReference>
<comment type="caution">
    <text evidence="6">The sequence shown here is derived from an EMBL/GenBank/DDBJ whole genome shotgun (WGS) entry which is preliminary data.</text>
</comment>
<sequence>MEDKLIMKPHAIMIALPYQGHLNPFVHLAIKLASKGCKITFVLTEHFHHQISKSHNNTITTSSSEVDIFSEAGNSGLDIRYTTISDGFPLEFDRNLNLDEFWESLFNDFPSRVDEFVGKIIESSDVSLSPIFLVTDTAYSWTATIAKKYNILNVSFWTEPAMVFAICYYSDLLRQNGHFPPTDNHESTINYIPGIESISTKDLMAYFQESDDKTIVHKIIFLAFENVKNADFILHNIVQELESHTLSALNQKHPTYAIGPINFSKNSTKINISKSMLSEIDCTKWLDSKPPGSVLYVSFGSVVQTNKEVIEEIAQGLLLSEVNFIWAIRPQIVSYTDDTRVLPAGFEDDVKDRGLIVPWCNQIDVLSNRAVGGFLTHCGWNSILESIWCGVPMICYPVTYDQPTNRKLVVDDWKVGINLCDGVSLNREEVAEKIKKLMSGETSDGIKTQMKNIRNITHNALAKDGSSERNFDQFLKDLVEKMHARKEDVQEIQSIACEA</sequence>
<protein>
    <recommendedName>
        <fullName evidence="4">Glycosyltransferase</fullName>
        <ecNumber evidence="4">2.4.1.-</ecNumber>
    </recommendedName>
</protein>
<comment type="similarity">
    <text evidence="1 3">Belongs to the UDP-glycosyltransferase family.</text>
</comment>
<evidence type="ECO:0000313" key="7">
    <source>
        <dbReference type="Proteomes" id="UP001318860"/>
    </source>
</evidence>